<dbReference type="AlphaFoldDB" id="A0AAV6WD23"/>
<evidence type="ECO:0000313" key="4">
    <source>
        <dbReference type="Proteomes" id="UP000826271"/>
    </source>
</evidence>
<evidence type="ECO:0000259" key="2">
    <source>
        <dbReference type="PROSITE" id="PS50891"/>
    </source>
</evidence>
<feature type="domain" description="LOB" evidence="2">
    <location>
        <begin position="3"/>
        <end position="110"/>
    </location>
</feature>
<gene>
    <name evidence="3" type="ORF">BUALT_Bualt17G0106200</name>
</gene>
<evidence type="ECO:0000313" key="3">
    <source>
        <dbReference type="EMBL" id="KAG8366695.1"/>
    </source>
</evidence>
<comment type="similarity">
    <text evidence="1">Belongs to the LOB domain-containing protein family.</text>
</comment>
<accession>A0AAV6WD23</accession>
<dbReference type="InterPro" id="IPR004883">
    <property type="entry name" value="LOB"/>
</dbReference>
<dbReference type="Pfam" id="PF03195">
    <property type="entry name" value="LOB"/>
    <property type="match status" value="1"/>
</dbReference>
<proteinExistence type="inferred from homology"/>
<dbReference type="PROSITE" id="PS50891">
    <property type="entry name" value="LOB"/>
    <property type="match status" value="1"/>
</dbReference>
<evidence type="ECO:0000256" key="1">
    <source>
        <dbReference type="ARBA" id="ARBA00005474"/>
    </source>
</evidence>
<protein>
    <recommendedName>
        <fullName evidence="2">LOB domain-containing protein</fullName>
    </recommendedName>
</protein>
<name>A0AAV6WD23_9LAMI</name>
<dbReference type="Proteomes" id="UP000826271">
    <property type="component" value="Unassembled WGS sequence"/>
</dbReference>
<organism evidence="3 4">
    <name type="scientific">Buddleja alternifolia</name>
    <dbReference type="NCBI Taxonomy" id="168488"/>
    <lineage>
        <taxon>Eukaryota</taxon>
        <taxon>Viridiplantae</taxon>
        <taxon>Streptophyta</taxon>
        <taxon>Embryophyta</taxon>
        <taxon>Tracheophyta</taxon>
        <taxon>Spermatophyta</taxon>
        <taxon>Magnoliopsida</taxon>
        <taxon>eudicotyledons</taxon>
        <taxon>Gunneridae</taxon>
        <taxon>Pentapetalae</taxon>
        <taxon>asterids</taxon>
        <taxon>lamiids</taxon>
        <taxon>Lamiales</taxon>
        <taxon>Scrophulariaceae</taxon>
        <taxon>Buddlejeae</taxon>
        <taxon>Buddleja</taxon>
    </lineage>
</organism>
<reference evidence="3" key="1">
    <citation type="submission" date="2019-10" db="EMBL/GenBank/DDBJ databases">
        <authorList>
            <person name="Zhang R."/>
            <person name="Pan Y."/>
            <person name="Wang J."/>
            <person name="Ma R."/>
            <person name="Yu S."/>
        </authorList>
    </citation>
    <scope>NUCLEOTIDE SEQUENCE</scope>
    <source>
        <strain evidence="3">LA-IB0</strain>
        <tissue evidence="3">Leaf</tissue>
    </source>
</reference>
<comment type="caution">
    <text evidence="3">The sequence shown here is derived from an EMBL/GenBank/DDBJ whole genome shotgun (WGS) entry which is preliminary data.</text>
</comment>
<dbReference type="EMBL" id="WHWC01000017">
    <property type="protein sequence ID" value="KAG8366695.1"/>
    <property type="molecule type" value="Genomic_DNA"/>
</dbReference>
<sequence length="197" mass="21984">MENRCGACIFSGKQCPPDCPFAPYFPADQPEKFGEVLQLKRMLNVTQQELEIVNSQLADIRVQSDEPIVQSESGTSSSPTNTILNENMGGTPLVGIDFLTGREAGFQNAIYTDGDDDDIQCYDESREEENAMGKSDLRVFERKVWMCFLSIRKKAEDHLSKAVKLNPSLVWDAWLSLDAEDGVKVVGESIKHARGFE</sequence>
<keyword evidence="4" id="KW-1185">Reference proteome</keyword>